<evidence type="ECO:0000256" key="1">
    <source>
        <dbReference type="ARBA" id="ARBA00009995"/>
    </source>
</evidence>
<proteinExistence type="inferred from homology"/>
<name>A0A5C7HJX4_9ROSI</name>
<comment type="caution">
    <text evidence="5">The sequence shown here is derived from an EMBL/GenBank/DDBJ whole genome shotgun (WGS) entry which is preliminary data.</text>
</comment>
<keyword evidence="6" id="KW-1185">Reference proteome</keyword>
<feature type="region of interest" description="Disordered" evidence="4">
    <location>
        <begin position="169"/>
        <end position="208"/>
    </location>
</feature>
<dbReference type="FunFam" id="3.40.50.2000:FF:000060">
    <property type="entry name" value="Glycosyltransferase"/>
    <property type="match status" value="1"/>
</dbReference>
<sequence length="482" mass="52852">MAGEVLVLPAFGQGHLFPSMELCKLLASRNYKTTLVVFSFLSPSIPSSFLEHRLIQVTEIPSPFTSEPVPMHPDSKKLMHTCLENLLSTRDPIPICAIADVLIIMTWTEEIFKKFNVPTIGFFTSGACSAAMEYATWKNAHPQGIKPGEIRLLPGLPEEMGITESDIKRRSLGRPHGPGGGGPRGPGGPQGPKRRMLPGPGEEPPWVDDAEGSVALMINTCDDIERPFIEYLTKEIGKPVWGVGPLFSEQYWESSGSLVRDSKIRSNRQGNVTEEKVIEWLDSKPRGSVLYVSFGSSVDLSIEEYPELASALEESTRSFIWVIPANAGRSGPGGGGSKTEGYYPEGLDSKVGERGLIIRGWAPQLLILSHPSTGGFLSHCGWNSTVEAIGRGVPFLTLPLRGDQYYDADLVVKHLKIGYRISDDLSNMVKKDDIVKGIERLLDDKEMKKRAEQLGAKFGNGFPQSSMAALDDFVHFFLPKAP</sequence>
<dbReference type="GO" id="GO:0035251">
    <property type="term" value="F:UDP-glucosyltransferase activity"/>
    <property type="evidence" value="ECO:0007669"/>
    <property type="project" value="TreeGrafter"/>
</dbReference>
<dbReference type="Proteomes" id="UP000323000">
    <property type="component" value="Chromosome 8"/>
</dbReference>
<gene>
    <name evidence="5" type="ORF">EZV62_018412</name>
</gene>
<dbReference type="SUPFAM" id="SSF53756">
    <property type="entry name" value="UDP-Glycosyltransferase/glycogen phosphorylase"/>
    <property type="match status" value="1"/>
</dbReference>
<dbReference type="AlphaFoldDB" id="A0A5C7HJX4"/>
<keyword evidence="2" id="KW-0328">Glycosyltransferase</keyword>
<evidence type="ECO:0000256" key="3">
    <source>
        <dbReference type="ARBA" id="ARBA00022679"/>
    </source>
</evidence>
<dbReference type="PANTHER" id="PTHR48047:SF131">
    <property type="entry name" value="GLYCOSYLTRANSFERASE"/>
    <property type="match status" value="1"/>
</dbReference>
<comment type="similarity">
    <text evidence="1">Belongs to the UDP-glycosyltransferase family.</text>
</comment>
<evidence type="ECO:0000256" key="4">
    <source>
        <dbReference type="SAM" id="MobiDB-lite"/>
    </source>
</evidence>
<dbReference type="Gene3D" id="3.40.50.2000">
    <property type="entry name" value="Glycogen Phosphorylase B"/>
    <property type="match status" value="2"/>
</dbReference>
<dbReference type="PANTHER" id="PTHR48047">
    <property type="entry name" value="GLYCOSYLTRANSFERASE"/>
    <property type="match status" value="1"/>
</dbReference>
<reference evidence="6" key="1">
    <citation type="journal article" date="2019" name="Gigascience">
        <title>De novo genome assembly of the endangered Acer yangbiense, a plant species with extremely small populations endemic to Yunnan Province, China.</title>
        <authorList>
            <person name="Yang J."/>
            <person name="Wariss H.M."/>
            <person name="Tao L."/>
            <person name="Zhang R."/>
            <person name="Yun Q."/>
            <person name="Hollingsworth P."/>
            <person name="Dao Z."/>
            <person name="Luo G."/>
            <person name="Guo H."/>
            <person name="Ma Y."/>
            <person name="Sun W."/>
        </authorList>
    </citation>
    <scope>NUCLEOTIDE SEQUENCE [LARGE SCALE GENOMIC DNA]</scope>
    <source>
        <strain evidence="6">cv. Malutang</strain>
    </source>
</reference>
<dbReference type="CDD" id="cd03784">
    <property type="entry name" value="GT1_Gtf-like"/>
    <property type="match status" value="1"/>
</dbReference>
<evidence type="ECO:0000256" key="2">
    <source>
        <dbReference type="ARBA" id="ARBA00022676"/>
    </source>
</evidence>
<protein>
    <recommendedName>
        <fullName evidence="7">Glycosyltransferase</fullName>
    </recommendedName>
</protein>
<dbReference type="Pfam" id="PF00201">
    <property type="entry name" value="UDPGT"/>
    <property type="match status" value="1"/>
</dbReference>
<evidence type="ECO:0000313" key="5">
    <source>
        <dbReference type="EMBL" id="TXG57099.1"/>
    </source>
</evidence>
<evidence type="ECO:0008006" key="7">
    <source>
        <dbReference type="Google" id="ProtNLM"/>
    </source>
</evidence>
<dbReference type="InterPro" id="IPR002213">
    <property type="entry name" value="UDP_glucos_trans"/>
</dbReference>
<feature type="compositionally biased region" description="Gly residues" evidence="4">
    <location>
        <begin position="176"/>
        <end position="190"/>
    </location>
</feature>
<organism evidence="5 6">
    <name type="scientific">Acer yangbiense</name>
    <dbReference type="NCBI Taxonomy" id="1000413"/>
    <lineage>
        <taxon>Eukaryota</taxon>
        <taxon>Viridiplantae</taxon>
        <taxon>Streptophyta</taxon>
        <taxon>Embryophyta</taxon>
        <taxon>Tracheophyta</taxon>
        <taxon>Spermatophyta</taxon>
        <taxon>Magnoliopsida</taxon>
        <taxon>eudicotyledons</taxon>
        <taxon>Gunneridae</taxon>
        <taxon>Pentapetalae</taxon>
        <taxon>rosids</taxon>
        <taxon>malvids</taxon>
        <taxon>Sapindales</taxon>
        <taxon>Sapindaceae</taxon>
        <taxon>Hippocastanoideae</taxon>
        <taxon>Acereae</taxon>
        <taxon>Acer</taxon>
    </lineage>
</organism>
<evidence type="ECO:0000313" key="6">
    <source>
        <dbReference type="Proteomes" id="UP000323000"/>
    </source>
</evidence>
<dbReference type="EMBL" id="VAHF01000008">
    <property type="protein sequence ID" value="TXG57099.1"/>
    <property type="molecule type" value="Genomic_DNA"/>
</dbReference>
<keyword evidence="3" id="KW-0808">Transferase</keyword>
<accession>A0A5C7HJX4</accession>
<dbReference type="OrthoDB" id="5835829at2759"/>